<name>A0A9X0CK38_9CNID</name>
<dbReference type="InterPro" id="IPR003961">
    <property type="entry name" value="FN3_dom"/>
</dbReference>
<evidence type="ECO:0000313" key="1">
    <source>
        <dbReference type="EMBL" id="KAJ7358906.1"/>
    </source>
</evidence>
<protein>
    <submittedName>
        <fullName evidence="1">Uncharacterized protein</fullName>
    </submittedName>
</protein>
<dbReference type="Proteomes" id="UP001163046">
    <property type="component" value="Unassembled WGS sequence"/>
</dbReference>
<reference evidence="1" key="1">
    <citation type="submission" date="2023-01" db="EMBL/GenBank/DDBJ databases">
        <title>Genome assembly of the deep-sea coral Lophelia pertusa.</title>
        <authorList>
            <person name="Herrera S."/>
            <person name="Cordes E."/>
        </authorList>
    </citation>
    <scope>NUCLEOTIDE SEQUENCE</scope>
    <source>
        <strain evidence="1">USNM1676648</strain>
        <tissue evidence="1">Polyp</tissue>
    </source>
</reference>
<gene>
    <name evidence="1" type="ORF">OS493_020744</name>
</gene>
<organism evidence="1 2">
    <name type="scientific">Desmophyllum pertusum</name>
    <dbReference type="NCBI Taxonomy" id="174260"/>
    <lineage>
        <taxon>Eukaryota</taxon>
        <taxon>Metazoa</taxon>
        <taxon>Cnidaria</taxon>
        <taxon>Anthozoa</taxon>
        <taxon>Hexacorallia</taxon>
        <taxon>Scleractinia</taxon>
        <taxon>Caryophylliina</taxon>
        <taxon>Caryophylliidae</taxon>
        <taxon>Desmophyllum</taxon>
    </lineage>
</organism>
<accession>A0A9X0CK38</accession>
<dbReference type="OrthoDB" id="10492576at2759"/>
<dbReference type="AlphaFoldDB" id="A0A9X0CK38"/>
<sequence length="368" mass="42375">MVKNIKFVFIRENGSSTFSVNVTWTGPVFNFTFRSYDIVYELSGYTDKPTDRRKMWYDYCHSYATDRLGLVSQPDPSTLTIQNMTYTELNTSTSEQIDYLISWQKPLFKESDVAIYAIKYRRTGNPNREKLFEFTKAVTYFPVHDVIPGDKLEIEVTPEFAATVIAGISSQMAIEPQGPTSKEIQVRDLCPKLPFVEDKESNTFSVNFTWQKPSFKHSKPDSYIVSYEFYGGYTRKQLSCSPFARDNERSGCSGSHGENNTLLQIFGIFPQESVSVKVRPIYSNIHIKGQLLEERVIAPQPREELVQVNGLKYGDLVRTANDTFRTTVSWQKPLFTHSDVEYYKYKLLATDDPQRKRRGIALNTAFRT</sequence>
<evidence type="ECO:0000313" key="2">
    <source>
        <dbReference type="Proteomes" id="UP001163046"/>
    </source>
</evidence>
<comment type="caution">
    <text evidence="1">The sequence shown here is derived from an EMBL/GenBank/DDBJ whole genome shotgun (WGS) entry which is preliminary data.</text>
</comment>
<feature type="non-terminal residue" evidence="1">
    <location>
        <position position="368"/>
    </location>
</feature>
<proteinExistence type="predicted"/>
<dbReference type="EMBL" id="MU827314">
    <property type="protein sequence ID" value="KAJ7358906.1"/>
    <property type="molecule type" value="Genomic_DNA"/>
</dbReference>
<dbReference type="CDD" id="cd00063">
    <property type="entry name" value="FN3"/>
    <property type="match status" value="1"/>
</dbReference>
<keyword evidence="2" id="KW-1185">Reference proteome</keyword>